<evidence type="ECO:0000256" key="3">
    <source>
        <dbReference type="SAM" id="MobiDB-lite"/>
    </source>
</evidence>
<sequence>MVPWYVGCRTLIMSIRCATAAWRGSRGGARSRRRRSGGRRTFSVWCTGTSADQWRRRRRGNCYFLLLVDDLSRYMWLCLLASKDQAPAAIRRFKAAAEVESGRKLKVLRTDRGWEFTSVEFGAYCAEEGVQRQLTPPYSPQQNGVVERRNQTVVGTARSMLKAKGLPGTFWGEAVTTAVFILNRSPTRSLDGKTPYEAHGDRPAVSFLRTFGCIAHVRNTKPYLKKLEDRSTPMIFVGYEAGSKAYRVYNPVDGRVLVTRDVVFDEVAQWDWGAEAGGEDSGGNGEFTVVFPANVESVVGGEPAGRSPAAMNSPPSATTRSTDAVPTTPSSPMVTAHTPPSPAPTLNVTHVSPEPIEFATPPSNFHDDLDADHDDDVPVRFRRLDELLGPGTLPGLAPRVSGDGELLFTTAEEPTSFKEAEKHQCWQRAMEEEMKSIEENKTWSLIELPAGHKPIGLKWVFKVKRDEHGAIVKHKARLVAKGYVQRPGIDFDEVFAPVARLESVRLLLAVAAQEGWEVHHMDVKSAFLNGDLAEEVYVAQPAGFVAGGAEHKVLKLRKALYGLRQAPRAWNAKLDNILLSLGFQKSTAEHGVYVRGKGQARLIVGVYVNDLIITGRHGIDKFKGEMMKLFKMSDLGLLSYYLGLEVRQTEVGISIRQAAYAAKLLERSGMADCNACAVPMEPRLKLSMTSESPLVDATEYRSIVGAGGGGGGGGALVLGEHAPEHRMCGGVRQSIPGGATRGSPSGGEASSPVCVWNN</sequence>
<dbReference type="Proteomes" id="UP000275267">
    <property type="component" value="Unassembled WGS sequence"/>
</dbReference>
<keyword evidence="6" id="KW-1185">Reference proteome</keyword>
<evidence type="ECO:0000256" key="2">
    <source>
        <dbReference type="ARBA" id="ARBA00022801"/>
    </source>
</evidence>
<dbReference type="SUPFAM" id="SSF56672">
    <property type="entry name" value="DNA/RNA polymerases"/>
    <property type="match status" value="1"/>
</dbReference>
<dbReference type="InterPro" id="IPR013103">
    <property type="entry name" value="RVT_2"/>
</dbReference>
<dbReference type="InterPro" id="IPR012337">
    <property type="entry name" value="RNaseH-like_sf"/>
</dbReference>
<evidence type="ECO:0000313" key="6">
    <source>
        <dbReference type="Proteomes" id="UP000275267"/>
    </source>
</evidence>
<keyword evidence="2" id="KW-0378">Hydrolase</keyword>
<accession>A0A3L6TJD2</accession>
<feature type="region of interest" description="Disordered" evidence="3">
    <location>
        <begin position="735"/>
        <end position="758"/>
    </location>
</feature>
<feature type="compositionally biased region" description="Polar residues" evidence="3">
    <location>
        <begin position="313"/>
        <end position="333"/>
    </location>
</feature>
<proteinExistence type="predicted"/>
<feature type="domain" description="Integrase catalytic" evidence="4">
    <location>
        <begin position="37"/>
        <end position="203"/>
    </location>
</feature>
<dbReference type="PANTHER" id="PTHR42648:SF25">
    <property type="entry name" value="RNA-DIRECTED DNA POLYMERASE"/>
    <property type="match status" value="1"/>
</dbReference>
<dbReference type="Gene3D" id="3.30.420.10">
    <property type="entry name" value="Ribonuclease H-like superfamily/Ribonuclease H"/>
    <property type="match status" value="1"/>
</dbReference>
<dbReference type="PROSITE" id="PS50994">
    <property type="entry name" value="INTEGRASE"/>
    <property type="match status" value="1"/>
</dbReference>
<dbReference type="InterPro" id="IPR057670">
    <property type="entry name" value="SH3_retrovirus"/>
</dbReference>
<dbReference type="EMBL" id="PQIB02000001">
    <property type="protein sequence ID" value="RLN39601.1"/>
    <property type="molecule type" value="Genomic_DNA"/>
</dbReference>
<dbReference type="SUPFAM" id="SSF53098">
    <property type="entry name" value="Ribonuclease H-like"/>
    <property type="match status" value="1"/>
</dbReference>
<dbReference type="GO" id="GO:0046872">
    <property type="term" value="F:metal ion binding"/>
    <property type="evidence" value="ECO:0007669"/>
    <property type="project" value="UniProtKB-KW"/>
</dbReference>
<evidence type="ECO:0000313" key="5">
    <source>
        <dbReference type="EMBL" id="RLN39601.1"/>
    </source>
</evidence>
<dbReference type="OrthoDB" id="694755at2759"/>
<dbReference type="Pfam" id="PF25597">
    <property type="entry name" value="SH3_retrovirus"/>
    <property type="match status" value="1"/>
</dbReference>
<reference evidence="6" key="1">
    <citation type="journal article" date="2019" name="Nat. Commun.">
        <title>The genome of broomcorn millet.</title>
        <authorList>
            <person name="Zou C."/>
            <person name="Miki D."/>
            <person name="Li D."/>
            <person name="Tang Q."/>
            <person name="Xiao L."/>
            <person name="Rajput S."/>
            <person name="Deng P."/>
            <person name="Jia W."/>
            <person name="Huang R."/>
            <person name="Zhang M."/>
            <person name="Sun Y."/>
            <person name="Hu J."/>
            <person name="Fu X."/>
            <person name="Schnable P.S."/>
            <person name="Li F."/>
            <person name="Zhang H."/>
            <person name="Feng B."/>
            <person name="Zhu X."/>
            <person name="Liu R."/>
            <person name="Schnable J.C."/>
            <person name="Zhu J.-K."/>
            <person name="Zhang H."/>
        </authorList>
    </citation>
    <scope>NUCLEOTIDE SEQUENCE [LARGE SCALE GENOMIC DNA]</scope>
</reference>
<dbReference type="GO" id="GO:0003676">
    <property type="term" value="F:nucleic acid binding"/>
    <property type="evidence" value="ECO:0007669"/>
    <property type="project" value="InterPro"/>
</dbReference>
<dbReference type="Pfam" id="PF00665">
    <property type="entry name" value="rve"/>
    <property type="match status" value="1"/>
</dbReference>
<dbReference type="InterPro" id="IPR043502">
    <property type="entry name" value="DNA/RNA_pol_sf"/>
</dbReference>
<dbReference type="AlphaFoldDB" id="A0A3L6TJD2"/>
<dbReference type="Pfam" id="PF07727">
    <property type="entry name" value="RVT_2"/>
    <property type="match status" value="1"/>
</dbReference>
<name>A0A3L6TJD2_PANMI</name>
<dbReference type="STRING" id="4540.A0A3L6TJD2"/>
<feature type="region of interest" description="Disordered" evidence="3">
    <location>
        <begin position="298"/>
        <end position="342"/>
    </location>
</feature>
<keyword evidence="1" id="KW-0479">Metal-binding</keyword>
<gene>
    <name evidence="5" type="ORF">C2845_PM01G10330</name>
</gene>
<dbReference type="InterPro" id="IPR036397">
    <property type="entry name" value="RNaseH_sf"/>
</dbReference>
<comment type="caution">
    <text evidence="5">The sequence shown here is derived from an EMBL/GenBank/DDBJ whole genome shotgun (WGS) entry which is preliminary data.</text>
</comment>
<protein>
    <recommendedName>
        <fullName evidence="4">Integrase catalytic domain-containing protein</fullName>
    </recommendedName>
</protein>
<organism evidence="5 6">
    <name type="scientific">Panicum miliaceum</name>
    <name type="common">Proso millet</name>
    <name type="synonym">Broomcorn millet</name>
    <dbReference type="NCBI Taxonomy" id="4540"/>
    <lineage>
        <taxon>Eukaryota</taxon>
        <taxon>Viridiplantae</taxon>
        <taxon>Streptophyta</taxon>
        <taxon>Embryophyta</taxon>
        <taxon>Tracheophyta</taxon>
        <taxon>Spermatophyta</taxon>
        <taxon>Magnoliopsida</taxon>
        <taxon>Liliopsida</taxon>
        <taxon>Poales</taxon>
        <taxon>Poaceae</taxon>
        <taxon>PACMAD clade</taxon>
        <taxon>Panicoideae</taxon>
        <taxon>Panicodae</taxon>
        <taxon>Paniceae</taxon>
        <taxon>Panicinae</taxon>
        <taxon>Panicum</taxon>
        <taxon>Panicum sect. Panicum</taxon>
    </lineage>
</organism>
<dbReference type="InterPro" id="IPR039537">
    <property type="entry name" value="Retrotran_Ty1/copia-like"/>
</dbReference>
<dbReference type="InterPro" id="IPR001584">
    <property type="entry name" value="Integrase_cat-core"/>
</dbReference>
<dbReference type="GO" id="GO:0016787">
    <property type="term" value="F:hydrolase activity"/>
    <property type="evidence" value="ECO:0007669"/>
    <property type="project" value="UniProtKB-KW"/>
</dbReference>
<dbReference type="GO" id="GO:0015074">
    <property type="term" value="P:DNA integration"/>
    <property type="evidence" value="ECO:0007669"/>
    <property type="project" value="InterPro"/>
</dbReference>
<evidence type="ECO:0000256" key="1">
    <source>
        <dbReference type="ARBA" id="ARBA00022723"/>
    </source>
</evidence>
<evidence type="ECO:0000259" key="4">
    <source>
        <dbReference type="PROSITE" id="PS50994"/>
    </source>
</evidence>
<dbReference type="PANTHER" id="PTHR42648">
    <property type="entry name" value="TRANSPOSASE, PUTATIVE-RELATED"/>
    <property type="match status" value="1"/>
</dbReference>